<proteinExistence type="predicted"/>
<keyword evidence="3" id="KW-1185">Reference proteome</keyword>
<name>A0ABT5W9B5_9BACL</name>
<evidence type="ECO:0000313" key="2">
    <source>
        <dbReference type="EMBL" id="MDE8565797.1"/>
    </source>
</evidence>
<dbReference type="RefSeq" id="WP_275192246.1">
    <property type="nucleotide sequence ID" value="NZ_JAQOTG010000075.1"/>
</dbReference>
<dbReference type="EMBL" id="JAQOTG010000075">
    <property type="protein sequence ID" value="MDE8565797.1"/>
    <property type="molecule type" value="Genomic_DNA"/>
</dbReference>
<organism evidence="2 3">
    <name type="scientific">Anoxybacteroides rupiense</name>
    <dbReference type="NCBI Taxonomy" id="311460"/>
    <lineage>
        <taxon>Bacteria</taxon>
        <taxon>Bacillati</taxon>
        <taxon>Bacillota</taxon>
        <taxon>Bacilli</taxon>
        <taxon>Bacillales</taxon>
        <taxon>Anoxybacillaceae</taxon>
        <taxon>Anoxybacteroides</taxon>
    </lineage>
</organism>
<evidence type="ECO:0000313" key="3">
    <source>
        <dbReference type="Proteomes" id="UP001213979"/>
    </source>
</evidence>
<feature type="chain" id="PRO_5046469139" evidence="1">
    <location>
        <begin position="28"/>
        <end position="76"/>
    </location>
</feature>
<dbReference type="Proteomes" id="UP001213979">
    <property type="component" value="Unassembled WGS sequence"/>
</dbReference>
<sequence>MKRILALFLSLLLIITFVEPVAPTSSAESTEEGYIVTLKNPESLDKFSKEKFKDKKHKRLNLTNSLVVSLSPDEAK</sequence>
<accession>A0ABT5W9B5</accession>
<evidence type="ECO:0000256" key="1">
    <source>
        <dbReference type="SAM" id="SignalP"/>
    </source>
</evidence>
<feature type="signal peptide" evidence="1">
    <location>
        <begin position="1"/>
        <end position="27"/>
    </location>
</feature>
<reference evidence="2 3" key="1">
    <citation type="submission" date="2023-01" db="EMBL/GenBank/DDBJ databases">
        <title>Genome-based reclassification of Anoxybacillus geothermalis as a later heterotypic synonym of Anoxybacillus rupiensis.</title>
        <authorList>
            <person name="Inan Bektas K."/>
            <person name="Canakci S."/>
            <person name="Belduz A.A."/>
            <person name="Guler H.H."/>
        </authorList>
    </citation>
    <scope>NUCLEOTIDE SEQUENCE [LARGE SCALE GENOMIC DNA]</scope>
    <source>
        <strain evidence="2 3">DSM 17127</strain>
    </source>
</reference>
<comment type="caution">
    <text evidence="2">The sequence shown here is derived from an EMBL/GenBank/DDBJ whole genome shotgun (WGS) entry which is preliminary data.</text>
</comment>
<protein>
    <submittedName>
        <fullName evidence="2">Uncharacterized protein</fullName>
    </submittedName>
</protein>
<gene>
    <name evidence="2" type="ORF">PNH38_18555</name>
</gene>
<feature type="non-terminal residue" evidence="2">
    <location>
        <position position="76"/>
    </location>
</feature>
<keyword evidence="1" id="KW-0732">Signal</keyword>